<dbReference type="KEGG" id="sgp:SpiGrapes_0061"/>
<dbReference type="InterPro" id="IPR000215">
    <property type="entry name" value="Serpin_fam"/>
</dbReference>
<dbReference type="PANTHER" id="PTHR11461:SF211">
    <property type="entry name" value="GH10112P-RELATED"/>
    <property type="match status" value="1"/>
</dbReference>
<accession>G8QT20</accession>
<evidence type="ECO:0000256" key="1">
    <source>
        <dbReference type="RuleBase" id="RU000411"/>
    </source>
</evidence>
<dbReference type="InterPro" id="IPR042178">
    <property type="entry name" value="Serpin_sf_1"/>
</dbReference>
<protein>
    <submittedName>
        <fullName evidence="3">Serine protease inhibitor</fullName>
    </submittedName>
</protein>
<keyword evidence="4" id="KW-1185">Reference proteome</keyword>
<comment type="similarity">
    <text evidence="1">Belongs to the serpin family.</text>
</comment>
<dbReference type="Gene3D" id="2.30.39.10">
    <property type="entry name" value="Alpha-1-antitrypsin, domain 1"/>
    <property type="match status" value="1"/>
</dbReference>
<dbReference type="InterPro" id="IPR042185">
    <property type="entry name" value="Serpin_sf_2"/>
</dbReference>
<dbReference type="RefSeq" id="WP_014268774.1">
    <property type="nucleotide sequence ID" value="NC_016633.1"/>
</dbReference>
<reference evidence="3 4" key="1">
    <citation type="submission" date="2011-11" db="EMBL/GenBank/DDBJ databases">
        <title>Complete sequence of Spirochaeta sp. grapes.</title>
        <authorList>
            <consortium name="US DOE Joint Genome Institute"/>
            <person name="Lucas S."/>
            <person name="Han J."/>
            <person name="Lapidus A."/>
            <person name="Cheng J.-F."/>
            <person name="Goodwin L."/>
            <person name="Pitluck S."/>
            <person name="Peters L."/>
            <person name="Ovchinnikova G."/>
            <person name="Munk A.C."/>
            <person name="Detter J.C."/>
            <person name="Han C."/>
            <person name="Tapia R."/>
            <person name="Land M."/>
            <person name="Hauser L."/>
            <person name="Kyrpides N."/>
            <person name="Ivanova N."/>
            <person name="Pagani I."/>
            <person name="Ritalahtilisa K."/>
            <person name="Loeffler F."/>
            <person name="Woyke T."/>
        </authorList>
    </citation>
    <scope>NUCLEOTIDE SEQUENCE [LARGE SCALE GENOMIC DNA]</scope>
    <source>
        <strain evidence="4">ATCC BAA-1885 / DSM 22778 / Grapes</strain>
    </source>
</reference>
<dbReference type="HOGENOM" id="CLU_023330_0_3_12"/>
<evidence type="ECO:0000259" key="2">
    <source>
        <dbReference type="SMART" id="SM00093"/>
    </source>
</evidence>
<dbReference type="PANTHER" id="PTHR11461">
    <property type="entry name" value="SERINE PROTEASE INHIBITOR, SERPIN"/>
    <property type="match status" value="1"/>
</dbReference>
<dbReference type="eggNOG" id="COG4826">
    <property type="taxonomic scope" value="Bacteria"/>
</dbReference>
<dbReference type="Pfam" id="PF00079">
    <property type="entry name" value="Serpin"/>
    <property type="match status" value="1"/>
</dbReference>
<dbReference type="EMBL" id="CP003155">
    <property type="protein sequence ID" value="AEV27925.1"/>
    <property type="molecule type" value="Genomic_DNA"/>
</dbReference>
<name>G8QT20_SPHPG</name>
<dbReference type="PROSITE" id="PS00284">
    <property type="entry name" value="SERPIN"/>
    <property type="match status" value="1"/>
</dbReference>
<dbReference type="SMART" id="SM00093">
    <property type="entry name" value="SERPIN"/>
    <property type="match status" value="1"/>
</dbReference>
<dbReference type="CDD" id="cd19589">
    <property type="entry name" value="serpin_tengpin-like"/>
    <property type="match status" value="1"/>
</dbReference>
<dbReference type="Proteomes" id="UP000005632">
    <property type="component" value="Chromosome"/>
</dbReference>
<dbReference type="Gene3D" id="3.30.497.10">
    <property type="entry name" value="Antithrombin, subunit I, domain 2"/>
    <property type="match status" value="1"/>
</dbReference>
<feature type="domain" description="Serpin" evidence="2">
    <location>
        <begin position="54"/>
        <end position="414"/>
    </location>
</feature>
<evidence type="ECO:0000313" key="4">
    <source>
        <dbReference type="Proteomes" id="UP000005632"/>
    </source>
</evidence>
<evidence type="ECO:0000313" key="3">
    <source>
        <dbReference type="EMBL" id="AEV27925.1"/>
    </source>
</evidence>
<gene>
    <name evidence="3" type="ordered locus">SpiGrapes_0061</name>
</gene>
<dbReference type="GO" id="GO:0004867">
    <property type="term" value="F:serine-type endopeptidase inhibitor activity"/>
    <property type="evidence" value="ECO:0007669"/>
    <property type="project" value="InterPro"/>
</dbReference>
<sequence length="417" mass="46298">MKRMAAFIFFISVTSLLLGSGSKDTEKIMGTPQILNPVEVPASYFKDSVNQFSDSLFLASSKQVGNLLVSPISVFLALGMTANGAGGQTKDAMLKVLTKSEYPLLSLNEKSKSYLASIAALDDSITMDIANSLWLHKEIKADPQFLQSNTEFFGASVQSLDFSRVQSVDTINRWVNDSTKGAIDSILDSIDPGMAMYLINAIYFKADWRTPFERSNTRENIFHTPTGTITTPFMYRNGSFLYSNVDESQLIVLPYKNERFVFFALLPASPFTVRQWLQGQSDASFCGLLVSMIDESIQKQIELSIPKFIARYKTSVSDSLKSMGMSIAFDSQLADFSLMTENKTKDLVLDEILHKTFIRVDEKGSEAAAVTAVMMKATSMPIQSMPLVFDRPFVYGIMDRQEGIPLFLGILDNPTGQ</sequence>
<organism evidence="3 4">
    <name type="scientific">Sphaerochaeta pleomorpha (strain ATCC BAA-1885 / DSM 22778 / Grapes)</name>
    <dbReference type="NCBI Taxonomy" id="158190"/>
    <lineage>
        <taxon>Bacteria</taxon>
        <taxon>Pseudomonadati</taxon>
        <taxon>Spirochaetota</taxon>
        <taxon>Spirochaetia</taxon>
        <taxon>Spirochaetales</taxon>
        <taxon>Sphaerochaetaceae</taxon>
        <taxon>Sphaerochaeta</taxon>
    </lineage>
</organism>
<dbReference type="InterPro" id="IPR023796">
    <property type="entry name" value="Serpin_dom"/>
</dbReference>
<dbReference type="InterPro" id="IPR023795">
    <property type="entry name" value="Serpin_CS"/>
</dbReference>
<dbReference type="AlphaFoldDB" id="G8QT20"/>
<proteinExistence type="inferred from homology"/>
<dbReference type="OrthoDB" id="9764871at2"/>
<dbReference type="GO" id="GO:0005615">
    <property type="term" value="C:extracellular space"/>
    <property type="evidence" value="ECO:0007669"/>
    <property type="project" value="InterPro"/>
</dbReference>
<dbReference type="SUPFAM" id="SSF56574">
    <property type="entry name" value="Serpins"/>
    <property type="match status" value="1"/>
</dbReference>
<dbReference type="InterPro" id="IPR036186">
    <property type="entry name" value="Serpin_sf"/>
</dbReference>